<dbReference type="NCBIfam" id="TIGR02937">
    <property type="entry name" value="sigma70-ECF"/>
    <property type="match status" value="1"/>
</dbReference>
<name>A0ABN2F0Q9_9ACTN</name>
<comment type="caution">
    <text evidence="10">The sequence shown here is derived from an EMBL/GenBank/DDBJ whole genome shotgun (WGS) entry which is preliminary data.</text>
</comment>
<dbReference type="Gene3D" id="1.10.10.10">
    <property type="entry name" value="Winged helix-like DNA-binding domain superfamily/Winged helix DNA-binding domain"/>
    <property type="match status" value="1"/>
</dbReference>
<evidence type="ECO:0000256" key="6">
    <source>
        <dbReference type="ARBA" id="ARBA00023163"/>
    </source>
</evidence>
<dbReference type="InterPro" id="IPR013325">
    <property type="entry name" value="RNA_pol_sigma_r2"/>
</dbReference>
<evidence type="ECO:0000313" key="10">
    <source>
        <dbReference type="EMBL" id="GAA1624189.1"/>
    </source>
</evidence>
<evidence type="ECO:0000259" key="8">
    <source>
        <dbReference type="Pfam" id="PF04542"/>
    </source>
</evidence>
<dbReference type="Pfam" id="PF08281">
    <property type="entry name" value="Sigma70_r4_2"/>
    <property type="match status" value="1"/>
</dbReference>
<dbReference type="PANTHER" id="PTHR43133">
    <property type="entry name" value="RNA POLYMERASE ECF-TYPE SIGMA FACTO"/>
    <property type="match status" value="1"/>
</dbReference>
<dbReference type="InterPro" id="IPR000838">
    <property type="entry name" value="RNA_pol_sigma70_ECF_CS"/>
</dbReference>
<dbReference type="PANTHER" id="PTHR43133:SF65">
    <property type="entry name" value="ECF RNA POLYMERASE SIGMA FACTOR SIGG"/>
    <property type="match status" value="1"/>
</dbReference>
<dbReference type="Gene3D" id="1.10.1740.10">
    <property type="match status" value="1"/>
</dbReference>
<proteinExistence type="inferred from homology"/>
<dbReference type="NCBIfam" id="NF006089">
    <property type="entry name" value="PRK08241.1"/>
    <property type="match status" value="1"/>
</dbReference>
<dbReference type="InterPro" id="IPR013249">
    <property type="entry name" value="RNA_pol_sigma70_r4_t2"/>
</dbReference>
<accession>A0ABN2F0Q9</accession>
<dbReference type="Gene3D" id="3.10.450.50">
    <property type="match status" value="1"/>
</dbReference>
<dbReference type="PROSITE" id="PS01063">
    <property type="entry name" value="SIGMA70_ECF"/>
    <property type="match status" value="1"/>
</dbReference>
<feature type="domain" description="RNA polymerase sigma-70 region 2" evidence="8">
    <location>
        <begin position="14"/>
        <end position="78"/>
    </location>
</feature>
<sequence length="338" mass="37287">MRVMSEDFVGATEGYRRELLAHCYRMVGSLHDAEDLVQEVYLRAWRGWDRFEGRAAVRTWLYRIATNACLTALQHKERRYVPSGLGAPGNNAHAPVELAAAETSWVQPFPSAAADPAETVAERNNLRLALIVSLQYLPPQQRAVLVLREVLAFPAAAVAQMLEISVAAVKSSLQRARATLSNLDAVSEQITEPSDARAQALLDQYIAAFENSDAAAIEKLLRSDTVLEFTPARTWFSGLRTCLPYLEHYALGSPGEWRMVPTSANGQPAAGAYRRTAEGRYTPYGISVLTVAEDGLVRITVFGDPGLFPAFGLPIDYPARRTPMCRSVRRIRGTPVDR</sequence>
<dbReference type="InterPro" id="IPR036388">
    <property type="entry name" value="WH-like_DNA-bd_sf"/>
</dbReference>
<feature type="domain" description="RNA polymerase sigma factor 70 region 4 type 2" evidence="9">
    <location>
        <begin position="129"/>
        <end position="180"/>
    </location>
</feature>
<reference evidence="10 11" key="1">
    <citation type="journal article" date="2019" name="Int. J. Syst. Evol. Microbiol.">
        <title>The Global Catalogue of Microorganisms (GCM) 10K type strain sequencing project: providing services to taxonomists for standard genome sequencing and annotation.</title>
        <authorList>
            <consortium name="The Broad Institute Genomics Platform"/>
            <consortium name="The Broad Institute Genome Sequencing Center for Infectious Disease"/>
            <person name="Wu L."/>
            <person name="Ma J."/>
        </authorList>
    </citation>
    <scope>NUCLEOTIDE SEQUENCE [LARGE SCALE GENOMIC DNA]</scope>
    <source>
        <strain evidence="10 11">JCM 14306</strain>
    </source>
</reference>
<evidence type="ECO:0000256" key="2">
    <source>
        <dbReference type="ARBA" id="ARBA00011344"/>
    </source>
</evidence>
<evidence type="ECO:0000256" key="7">
    <source>
        <dbReference type="RuleBase" id="RU000716"/>
    </source>
</evidence>
<dbReference type="SUPFAM" id="SSF88946">
    <property type="entry name" value="Sigma2 domain of RNA polymerase sigma factors"/>
    <property type="match status" value="1"/>
</dbReference>
<evidence type="ECO:0000313" key="11">
    <source>
        <dbReference type="Proteomes" id="UP001501319"/>
    </source>
</evidence>
<keyword evidence="11" id="KW-1185">Reference proteome</keyword>
<dbReference type="SUPFAM" id="SSF54427">
    <property type="entry name" value="NTF2-like"/>
    <property type="match status" value="1"/>
</dbReference>
<protein>
    <recommendedName>
        <fullName evidence="7">RNA polymerase sigma factor</fullName>
    </recommendedName>
</protein>
<dbReference type="InterPro" id="IPR013324">
    <property type="entry name" value="RNA_pol_sigma_r3/r4-like"/>
</dbReference>
<evidence type="ECO:0000256" key="5">
    <source>
        <dbReference type="ARBA" id="ARBA00023125"/>
    </source>
</evidence>
<comment type="similarity">
    <text evidence="1 7">Belongs to the sigma-70 factor family. ECF subfamily.</text>
</comment>
<dbReference type="InterPro" id="IPR014305">
    <property type="entry name" value="RNA_pol_sigma-G_actinobac"/>
</dbReference>
<dbReference type="EMBL" id="BAAANE010000003">
    <property type="protein sequence ID" value="GAA1624189.1"/>
    <property type="molecule type" value="Genomic_DNA"/>
</dbReference>
<evidence type="ECO:0000259" key="9">
    <source>
        <dbReference type="Pfam" id="PF08281"/>
    </source>
</evidence>
<keyword evidence="5 7" id="KW-0238">DNA-binding</keyword>
<dbReference type="InterPro" id="IPR032710">
    <property type="entry name" value="NTF2-like_dom_sf"/>
</dbReference>
<dbReference type="InterPro" id="IPR014284">
    <property type="entry name" value="RNA_pol_sigma-70_dom"/>
</dbReference>
<evidence type="ECO:0000256" key="1">
    <source>
        <dbReference type="ARBA" id="ARBA00010641"/>
    </source>
</evidence>
<keyword evidence="3 7" id="KW-0805">Transcription regulation</keyword>
<dbReference type="NCBIfam" id="TIGR02960">
    <property type="entry name" value="SigX5"/>
    <property type="match status" value="1"/>
</dbReference>
<dbReference type="Proteomes" id="UP001501319">
    <property type="component" value="Unassembled WGS sequence"/>
</dbReference>
<comment type="subunit">
    <text evidence="2">Interacts transiently with the RNA polymerase catalytic core formed by RpoA, RpoB, RpoC and RpoZ (2 alpha, 1 beta, 1 beta' and 1 omega subunit) to form the RNA polymerase holoenzyme that can initiate transcription.</text>
</comment>
<keyword evidence="4 7" id="KW-0731">Sigma factor</keyword>
<keyword evidence="6 7" id="KW-0804">Transcription</keyword>
<evidence type="ECO:0000256" key="4">
    <source>
        <dbReference type="ARBA" id="ARBA00023082"/>
    </source>
</evidence>
<dbReference type="Pfam" id="PF04542">
    <property type="entry name" value="Sigma70_r2"/>
    <property type="match status" value="1"/>
</dbReference>
<evidence type="ECO:0000256" key="3">
    <source>
        <dbReference type="ARBA" id="ARBA00023015"/>
    </source>
</evidence>
<dbReference type="SUPFAM" id="SSF88659">
    <property type="entry name" value="Sigma3 and sigma4 domains of RNA polymerase sigma factors"/>
    <property type="match status" value="1"/>
</dbReference>
<organism evidence="10 11">
    <name type="scientific">Kribbella alba</name>
    <dbReference type="NCBI Taxonomy" id="190197"/>
    <lineage>
        <taxon>Bacteria</taxon>
        <taxon>Bacillati</taxon>
        <taxon>Actinomycetota</taxon>
        <taxon>Actinomycetes</taxon>
        <taxon>Propionibacteriales</taxon>
        <taxon>Kribbellaceae</taxon>
        <taxon>Kribbella</taxon>
    </lineage>
</organism>
<gene>
    <name evidence="10" type="ORF">GCM10009744_09470</name>
</gene>
<dbReference type="InterPro" id="IPR039425">
    <property type="entry name" value="RNA_pol_sigma-70-like"/>
</dbReference>
<dbReference type="InterPro" id="IPR007627">
    <property type="entry name" value="RNA_pol_sigma70_r2"/>
</dbReference>